<protein>
    <recommendedName>
        <fullName evidence="2">asparagine synthase (glutamine-hydrolyzing)</fullName>
        <ecNumber evidence="2">6.3.5.4</ecNumber>
    </recommendedName>
    <alternativeName>
        <fullName evidence="8">Glutamine-dependent asparagine synthetase</fullName>
    </alternativeName>
</protein>
<dbReference type="GO" id="GO:0005524">
    <property type="term" value="F:ATP binding"/>
    <property type="evidence" value="ECO:0007669"/>
    <property type="project" value="UniProtKB-KW"/>
</dbReference>
<sequence length="630" mass="72923">MCGIFTLLNNTGHLLTTQFIKEQFEKGKGRGPENSVFKNIMIQADFGFHRLAINGLDDISNQPIVINDIALICNGEIYNFNELYTTMNITPKTNSDCEIIIHLYKKYGIEQTLQMLDGVFAFVLIDYRMNLATSKMYIARDPYGVRPLYFLGQEDKNVSVDPYEQVRSETLYDFNISSNMFGFASELKMLYEIKNKMNQYVKSKNLMKKSLPFYKISQFSPGTYSVFDLKYRVNSSWELSKNQCPYHSIGFHTNILMYDFYNNPQQDIVNNVLKHIQYYLKSAVEKRCSTTQRPIACLLSGGLDSSLITALVNDFHNKNNLPTIETYSIGLVGSEDLKYARIVADYLGTKHTEIVLTEQDFLDAIPQVIRDIESYDTTTVRASIGNWLLGKYISENSQAKVIFNGDGSDELAGGYLYMNYAPDQIEFDRECRRLLKDIYLFDVLRSDKSISTHGLEPRTPFLDRTWVQFYMTIPSFLRFHKVAGAMEKYMIRTAFGQSLYKNYYGKPLLPDEILMRKKEAFSDGVSKTSRSLYQIIQEYCDDKFAKEDLPNYSYVSQRPDMYEQLARCNEDMIAVGDHLLPQTSEQYYYRKIFESHYSGMGKILPYFWMPKYVNAKDASARTLEIYNSTV</sequence>
<keyword evidence="5" id="KW-0547">Nucleotide-binding</keyword>
<dbReference type="GO" id="GO:0004066">
    <property type="term" value="F:asparagine synthase (glutamine-hydrolyzing) activity"/>
    <property type="evidence" value="ECO:0007669"/>
    <property type="project" value="UniProtKB-EC"/>
</dbReference>
<dbReference type="EMBL" id="MN740445">
    <property type="protein sequence ID" value="QHU26817.1"/>
    <property type="molecule type" value="Genomic_DNA"/>
</dbReference>
<accession>A0A6C0L8S6</accession>
<dbReference type="Gene3D" id="3.60.20.10">
    <property type="entry name" value="Glutamine Phosphoribosylpyrophosphate, subunit 1, domain 1"/>
    <property type="match status" value="1"/>
</dbReference>
<reference evidence="11" key="1">
    <citation type="journal article" date="2020" name="Nature">
        <title>Giant virus diversity and host interactions through global metagenomics.</title>
        <authorList>
            <person name="Schulz F."/>
            <person name="Roux S."/>
            <person name="Paez-Espino D."/>
            <person name="Jungbluth S."/>
            <person name="Walsh D.A."/>
            <person name="Denef V.J."/>
            <person name="McMahon K.D."/>
            <person name="Konstantinidis K.T."/>
            <person name="Eloe-Fadrosh E.A."/>
            <person name="Kyrpides N.C."/>
            <person name="Woyke T."/>
        </authorList>
    </citation>
    <scope>NUCLEOTIDE SEQUENCE</scope>
    <source>
        <strain evidence="11">GVMAG-M-3300027759-42</strain>
    </source>
</reference>
<dbReference type="Pfam" id="PF00733">
    <property type="entry name" value="Asn_synthase"/>
    <property type="match status" value="2"/>
</dbReference>
<dbReference type="Pfam" id="PF13537">
    <property type="entry name" value="GATase_7"/>
    <property type="match status" value="1"/>
</dbReference>
<proteinExistence type="predicted"/>
<name>A0A6C0L8S6_9ZZZZ</name>
<dbReference type="AlphaFoldDB" id="A0A6C0L8S6"/>
<dbReference type="PANTHER" id="PTHR11772:SF23">
    <property type="entry name" value="ASPARAGINE SYNTHETASE [GLUTAMINE-HYDROLYZING]"/>
    <property type="match status" value="1"/>
</dbReference>
<keyword evidence="6" id="KW-0067">ATP-binding</keyword>
<feature type="domain" description="Glutamine amidotransferase type-2" evidence="10">
    <location>
        <begin position="2"/>
        <end position="230"/>
    </location>
</feature>
<dbReference type="PROSITE" id="PS51278">
    <property type="entry name" value="GATASE_TYPE_2"/>
    <property type="match status" value="1"/>
</dbReference>
<dbReference type="InterPro" id="IPR001962">
    <property type="entry name" value="Asn_synthase"/>
</dbReference>
<dbReference type="PIRSF" id="PIRSF001589">
    <property type="entry name" value="Asn_synthetase_glu-h"/>
    <property type="match status" value="1"/>
</dbReference>
<evidence type="ECO:0000313" key="11">
    <source>
        <dbReference type="EMBL" id="QHU26817.1"/>
    </source>
</evidence>
<keyword evidence="4" id="KW-0028">Amino-acid biosynthesis</keyword>
<comment type="catalytic activity">
    <reaction evidence="9">
        <text>L-aspartate + L-glutamine + ATP + H2O = L-asparagine + L-glutamate + AMP + diphosphate + H(+)</text>
        <dbReference type="Rhea" id="RHEA:12228"/>
        <dbReference type="ChEBI" id="CHEBI:15377"/>
        <dbReference type="ChEBI" id="CHEBI:15378"/>
        <dbReference type="ChEBI" id="CHEBI:29985"/>
        <dbReference type="ChEBI" id="CHEBI:29991"/>
        <dbReference type="ChEBI" id="CHEBI:30616"/>
        <dbReference type="ChEBI" id="CHEBI:33019"/>
        <dbReference type="ChEBI" id="CHEBI:58048"/>
        <dbReference type="ChEBI" id="CHEBI:58359"/>
        <dbReference type="ChEBI" id="CHEBI:456215"/>
        <dbReference type="EC" id="6.3.5.4"/>
    </reaction>
</comment>
<evidence type="ECO:0000256" key="5">
    <source>
        <dbReference type="ARBA" id="ARBA00022741"/>
    </source>
</evidence>
<dbReference type="InterPro" id="IPR017932">
    <property type="entry name" value="GATase_2_dom"/>
</dbReference>
<evidence type="ECO:0000256" key="2">
    <source>
        <dbReference type="ARBA" id="ARBA00012737"/>
    </source>
</evidence>
<evidence type="ECO:0000256" key="4">
    <source>
        <dbReference type="ARBA" id="ARBA00022605"/>
    </source>
</evidence>
<dbReference type="EC" id="6.3.5.4" evidence="2"/>
<evidence type="ECO:0000256" key="7">
    <source>
        <dbReference type="ARBA" id="ARBA00022888"/>
    </source>
</evidence>
<comment type="pathway">
    <text evidence="1">Amino-acid biosynthesis; L-asparagine biosynthesis; L-asparagine from L-aspartate (L-Gln route): step 1/1.</text>
</comment>
<dbReference type="PANTHER" id="PTHR11772">
    <property type="entry name" value="ASPARAGINE SYNTHETASE"/>
    <property type="match status" value="1"/>
</dbReference>
<dbReference type="CDD" id="cd01991">
    <property type="entry name" value="Asn_synthase_B_C"/>
    <property type="match status" value="1"/>
</dbReference>
<keyword evidence="3" id="KW-0436">Ligase</keyword>
<evidence type="ECO:0000256" key="3">
    <source>
        <dbReference type="ARBA" id="ARBA00022598"/>
    </source>
</evidence>
<evidence type="ECO:0000256" key="1">
    <source>
        <dbReference type="ARBA" id="ARBA00005187"/>
    </source>
</evidence>
<keyword evidence="7" id="KW-0061">Asparagine biosynthesis</keyword>
<organism evidence="11">
    <name type="scientific">viral metagenome</name>
    <dbReference type="NCBI Taxonomy" id="1070528"/>
    <lineage>
        <taxon>unclassified sequences</taxon>
        <taxon>metagenomes</taxon>
        <taxon>organismal metagenomes</taxon>
    </lineage>
</organism>
<dbReference type="InterPro" id="IPR014729">
    <property type="entry name" value="Rossmann-like_a/b/a_fold"/>
</dbReference>
<dbReference type="InterPro" id="IPR006426">
    <property type="entry name" value="Asn_synth_AEB"/>
</dbReference>
<dbReference type="InterPro" id="IPR050795">
    <property type="entry name" value="Asn_Synthetase"/>
</dbReference>
<dbReference type="Gene3D" id="3.40.50.620">
    <property type="entry name" value="HUPs"/>
    <property type="match status" value="1"/>
</dbReference>
<dbReference type="InterPro" id="IPR029055">
    <property type="entry name" value="Ntn_hydrolases_N"/>
</dbReference>
<dbReference type="SUPFAM" id="SSF52402">
    <property type="entry name" value="Adenine nucleotide alpha hydrolases-like"/>
    <property type="match status" value="1"/>
</dbReference>
<evidence type="ECO:0000256" key="9">
    <source>
        <dbReference type="ARBA" id="ARBA00048741"/>
    </source>
</evidence>
<dbReference type="SUPFAM" id="SSF56235">
    <property type="entry name" value="N-terminal nucleophile aminohydrolases (Ntn hydrolases)"/>
    <property type="match status" value="1"/>
</dbReference>
<evidence type="ECO:0000259" key="10">
    <source>
        <dbReference type="PROSITE" id="PS51278"/>
    </source>
</evidence>
<evidence type="ECO:0000256" key="8">
    <source>
        <dbReference type="ARBA" id="ARBA00030234"/>
    </source>
</evidence>
<evidence type="ECO:0000256" key="6">
    <source>
        <dbReference type="ARBA" id="ARBA00022840"/>
    </source>
</evidence>
<dbReference type="GO" id="GO:0006529">
    <property type="term" value="P:asparagine biosynthetic process"/>
    <property type="evidence" value="ECO:0007669"/>
    <property type="project" value="UniProtKB-KW"/>
</dbReference>
<dbReference type="GO" id="GO:0005829">
    <property type="term" value="C:cytosol"/>
    <property type="evidence" value="ECO:0007669"/>
    <property type="project" value="TreeGrafter"/>
</dbReference>